<keyword evidence="2 6" id="KW-0812">Transmembrane</keyword>
<dbReference type="InterPro" id="IPR007568">
    <property type="entry name" value="RTA1"/>
</dbReference>
<evidence type="ECO:0000256" key="1">
    <source>
        <dbReference type="ARBA" id="ARBA00004141"/>
    </source>
</evidence>
<evidence type="ECO:0000256" key="3">
    <source>
        <dbReference type="ARBA" id="ARBA00022989"/>
    </source>
</evidence>
<evidence type="ECO:0000256" key="6">
    <source>
        <dbReference type="SAM" id="Phobius"/>
    </source>
</evidence>
<feature type="transmembrane region" description="Helical" evidence="6">
    <location>
        <begin position="215"/>
        <end position="233"/>
    </location>
</feature>
<accession>A0AAE0KGY5</accession>
<comment type="subcellular location">
    <subcellularLocation>
        <location evidence="1">Membrane</location>
        <topology evidence="1">Multi-pass membrane protein</topology>
    </subcellularLocation>
</comment>
<feature type="transmembrane region" description="Helical" evidence="6">
    <location>
        <begin position="139"/>
        <end position="162"/>
    </location>
</feature>
<organism evidence="7 8">
    <name type="scientific">Lasiosphaeria ovina</name>
    <dbReference type="NCBI Taxonomy" id="92902"/>
    <lineage>
        <taxon>Eukaryota</taxon>
        <taxon>Fungi</taxon>
        <taxon>Dikarya</taxon>
        <taxon>Ascomycota</taxon>
        <taxon>Pezizomycotina</taxon>
        <taxon>Sordariomycetes</taxon>
        <taxon>Sordariomycetidae</taxon>
        <taxon>Sordariales</taxon>
        <taxon>Lasiosphaeriaceae</taxon>
        <taxon>Lasiosphaeria</taxon>
    </lineage>
</organism>
<protein>
    <submittedName>
        <fullName evidence="7">Parasitic phase-specific protein PSP-1</fullName>
    </submittedName>
</protein>
<feature type="transmembrane region" description="Helical" evidence="6">
    <location>
        <begin position="37"/>
        <end position="56"/>
    </location>
</feature>
<dbReference type="GO" id="GO:0000324">
    <property type="term" value="C:fungal-type vacuole"/>
    <property type="evidence" value="ECO:0007669"/>
    <property type="project" value="TreeGrafter"/>
</dbReference>
<dbReference type="PANTHER" id="PTHR31465:SF7">
    <property type="entry name" value="SPHINGOID LONG-CHAIN BASE TRANSPORTER RSB1"/>
    <property type="match status" value="1"/>
</dbReference>
<dbReference type="GO" id="GO:0005886">
    <property type="term" value="C:plasma membrane"/>
    <property type="evidence" value="ECO:0007669"/>
    <property type="project" value="TreeGrafter"/>
</dbReference>
<comment type="caution">
    <text evidence="7">The sequence shown here is derived from an EMBL/GenBank/DDBJ whole genome shotgun (WGS) entry which is preliminary data.</text>
</comment>
<keyword evidence="8" id="KW-1185">Reference proteome</keyword>
<feature type="transmembrane region" description="Helical" evidence="6">
    <location>
        <begin position="253"/>
        <end position="271"/>
    </location>
</feature>
<dbReference type="EMBL" id="JAULSN010000003">
    <property type="protein sequence ID" value="KAK3376356.1"/>
    <property type="molecule type" value="Genomic_DNA"/>
</dbReference>
<feature type="transmembrane region" description="Helical" evidence="6">
    <location>
        <begin position="94"/>
        <end position="119"/>
    </location>
</feature>
<feature type="transmembrane region" description="Helical" evidence="6">
    <location>
        <begin position="174"/>
        <end position="194"/>
    </location>
</feature>
<dbReference type="Pfam" id="PF04479">
    <property type="entry name" value="RTA1"/>
    <property type="match status" value="1"/>
</dbReference>
<keyword evidence="3 6" id="KW-1133">Transmembrane helix</keyword>
<feature type="region of interest" description="Disordered" evidence="5">
    <location>
        <begin position="286"/>
        <end position="311"/>
    </location>
</feature>
<evidence type="ECO:0000256" key="4">
    <source>
        <dbReference type="ARBA" id="ARBA00023136"/>
    </source>
</evidence>
<reference evidence="7" key="2">
    <citation type="submission" date="2023-06" db="EMBL/GenBank/DDBJ databases">
        <authorList>
            <consortium name="Lawrence Berkeley National Laboratory"/>
            <person name="Haridas S."/>
            <person name="Hensen N."/>
            <person name="Bonometti L."/>
            <person name="Westerberg I."/>
            <person name="Brannstrom I.O."/>
            <person name="Guillou S."/>
            <person name="Cros-Aarteil S."/>
            <person name="Calhoun S."/>
            <person name="Kuo A."/>
            <person name="Mondo S."/>
            <person name="Pangilinan J."/>
            <person name="Riley R."/>
            <person name="Labutti K."/>
            <person name="Andreopoulos B."/>
            <person name="Lipzen A."/>
            <person name="Chen C."/>
            <person name="Yanf M."/>
            <person name="Daum C."/>
            <person name="Ng V."/>
            <person name="Clum A."/>
            <person name="Steindorff A."/>
            <person name="Ohm R."/>
            <person name="Martin F."/>
            <person name="Silar P."/>
            <person name="Natvig D."/>
            <person name="Lalanne C."/>
            <person name="Gautier V."/>
            <person name="Ament-Velasquez S.L."/>
            <person name="Kruys A."/>
            <person name="Hutchinson M.I."/>
            <person name="Powell A.J."/>
            <person name="Barry K."/>
            <person name="Miller A.N."/>
            <person name="Grigoriev I.V."/>
            <person name="Debuchy R."/>
            <person name="Gladieux P."/>
            <person name="Thoren M.H."/>
            <person name="Johannesson H."/>
        </authorList>
    </citation>
    <scope>NUCLEOTIDE SEQUENCE</scope>
    <source>
        <strain evidence="7">CBS 958.72</strain>
    </source>
</reference>
<dbReference type="Proteomes" id="UP001287356">
    <property type="component" value="Unassembled WGS sequence"/>
</dbReference>
<proteinExistence type="predicted"/>
<gene>
    <name evidence="7" type="ORF">B0T24DRAFT_618518</name>
</gene>
<dbReference type="AlphaFoldDB" id="A0AAE0KGY5"/>
<evidence type="ECO:0000256" key="5">
    <source>
        <dbReference type="SAM" id="MobiDB-lite"/>
    </source>
</evidence>
<evidence type="ECO:0000313" key="7">
    <source>
        <dbReference type="EMBL" id="KAK3376356.1"/>
    </source>
</evidence>
<name>A0AAE0KGY5_9PEZI</name>
<evidence type="ECO:0000313" key="8">
    <source>
        <dbReference type="Proteomes" id="UP001287356"/>
    </source>
</evidence>
<dbReference type="PANTHER" id="PTHR31465">
    <property type="entry name" value="PROTEIN RTA1-RELATED"/>
    <property type="match status" value="1"/>
</dbReference>
<reference evidence="7" key="1">
    <citation type="journal article" date="2023" name="Mol. Phylogenet. Evol.">
        <title>Genome-scale phylogeny and comparative genomics of the fungal order Sordariales.</title>
        <authorList>
            <person name="Hensen N."/>
            <person name="Bonometti L."/>
            <person name="Westerberg I."/>
            <person name="Brannstrom I.O."/>
            <person name="Guillou S."/>
            <person name="Cros-Aarteil S."/>
            <person name="Calhoun S."/>
            <person name="Haridas S."/>
            <person name="Kuo A."/>
            <person name="Mondo S."/>
            <person name="Pangilinan J."/>
            <person name="Riley R."/>
            <person name="LaButti K."/>
            <person name="Andreopoulos B."/>
            <person name="Lipzen A."/>
            <person name="Chen C."/>
            <person name="Yan M."/>
            <person name="Daum C."/>
            <person name="Ng V."/>
            <person name="Clum A."/>
            <person name="Steindorff A."/>
            <person name="Ohm R.A."/>
            <person name="Martin F."/>
            <person name="Silar P."/>
            <person name="Natvig D.O."/>
            <person name="Lalanne C."/>
            <person name="Gautier V."/>
            <person name="Ament-Velasquez S.L."/>
            <person name="Kruys A."/>
            <person name="Hutchinson M.I."/>
            <person name="Powell A.J."/>
            <person name="Barry K."/>
            <person name="Miller A.N."/>
            <person name="Grigoriev I.V."/>
            <person name="Debuchy R."/>
            <person name="Gladieux P."/>
            <person name="Hiltunen Thoren M."/>
            <person name="Johannesson H."/>
        </authorList>
    </citation>
    <scope>NUCLEOTIDE SEQUENCE</scope>
    <source>
        <strain evidence="7">CBS 958.72</strain>
    </source>
</reference>
<sequence length="311" mass="34026">MTTHNGTHHFIAFGKNANCTLDVCPVSASILEYQPSIPGNAVIIGLFGLALLIHVAQGAVWRSWTFMICMVLGCVDEMIGYAGRIMLNTNPFSFNAFVIQVVCITTAPVFFCSSIYVLLTRTINNLDRSLSRFNPKFFVWIFIPCDIFSLILQAAGGALSSIQAGTGNKAGVRLSMVGLAFQVVTLVIFVGLFVDYVARYIHKSKSAPLPSRIKIFLSFLLLSILFILVRCVYRIDELSDGYDGPLIHDEKLFVGLESVMMLLAVFCLNIAHPGIAFGRDNKSDNAPSSLTYQTGPQQFAETKNPGTSSSD</sequence>
<evidence type="ECO:0000256" key="2">
    <source>
        <dbReference type="ARBA" id="ARBA00022692"/>
    </source>
</evidence>
<keyword evidence="4 6" id="KW-0472">Membrane</keyword>
<feature type="transmembrane region" description="Helical" evidence="6">
    <location>
        <begin position="63"/>
        <end position="82"/>
    </location>
</feature>